<reference evidence="2" key="1">
    <citation type="submission" date="2020-10" db="EMBL/GenBank/DDBJ databases">
        <authorList>
            <person name="Gilroy R."/>
        </authorList>
    </citation>
    <scope>NUCLEOTIDE SEQUENCE</scope>
    <source>
        <strain evidence="2">ChiGjej1B1-24693</strain>
    </source>
</reference>
<name>A0A9D1KLI5_9ACTN</name>
<organism evidence="2 3">
    <name type="scientific">Candidatus Avipropionibacterium avicola</name>
    <dbReference type="NCBI Taxonomy" id="2840701"/>
    <lineage>
        <taxon>Bacteria</taxon>
        <taxon>Bacillati</taxon>
        <taxon>Actinomycetota</taxon>
        <taxon>Actinomycetes</taxon>
        <taxon>Propionibacteriales</taxon>
        <taxon>Propionibacteriaceae</taxon>
        <taxon>Propionibacteriaceae incertae sedis</taxon>
        <taxon>Candidatus Avipropionibacterium</taxon>
    </lineage>
</organism>
<evidence type="ECO:0000259" key="1">
    <source>
        <dbReference type="Pfam" id="PF08929"/>
    </source>
</evidence>
<dbReference type="Gene3D" id="1.10.3920.10">
    <property type="entry name" value="PA2201 C-terminal domain-like"/>
    <property type="match status" value="1"/>
</dbReference>
<evidence type="ECO:0000313" key="3">
    <source>
        <dbReference type="Proteomes" id="UP000886842"/>
    </source>
</evidence>
<gene>
    <name evidence="2" type="ORF">IAA98_06875</name>
</gene>
<dbReference type="AlphaFoldDB" id="A0A9D1KLI5"/>
<dbReference type="Pfam" id="PF08929">
    <property type="entry name" value="PoNi_C"/>
    <property type="match status" value="1"/>
</dbReference>
<dbReference type="EMBL" id="DVLP01000209">
    <property type="protein sequence ID" value="HIT75289.1"/>
    <property type="molecule type" value="Genomic_DNA"/>
</dbReference>
<feature type="domain" description="PoNi C-terminal" evidence="1">
    <location>
        <begin position="31"/>
        <end position="69"/>
    </location>
</feature>
<dbReference type="SUPFAM" id="SSF140731">
    <property type="entry name" value="PA2201 C-terminal domain-like"/>
    <property type="match status" value="1"/>
</dbReference>
<dbReference type="InterPro" id="IPR028983">
    <property type="entry name" value="PA2201-like_C"/>
</dbReference>
<sequence length="84" mass="8910">MTAASTSRQAAFEVFVTGYPQGLKRVRRLVPATDAHYPGQFAFEAAPLAIHLGLDDRALRGLPDHPADLVGHGQALSVTVDSGQ</sequence>
<protein>
    <submittedName>
        <fullName evidence="2">DUF1911 domain-containing protein</fullName>
    </submittedName>
</protein>
<reference evidence="2" key="2">
    <citation type="journal article" date="2021" name="PeerJ">
        <title>Extensive microbial diversity within the chicken gut microbiome revealed by metagenomics and culture.</title>
        <authorList>
            <person name="Gilroy R."/>
            <person name="Ravi A."/>
            <person name="Getino M."/>
            <person name="Pursley I."/>
            <person name="Horton D.L."/>
            <person name="Alikhan N.F."/>
            <person name="Baker D."/>
            <person name="Gharbi K."/>
            <person name="Hall N."/>
            <person name="Watson M."/>
            <person name="Adriaenssens E.M."/>
            <person name="Foster-Nyarko E."/>
            <person name="Jarju S."/>
            <person name="Secka A."/>
            <person name="Antonio M."/>
            <person name="Oren A."/>
            <person name="Chaudhuri R.R."/>
            <person name="La Ragione R."/>
            <person name="Hildebrand F."/>
            <person name="Pallen M.J."/>
        </authorList>
    </citation>
    <scope>NUCLEOTIDE SEQUENCE</scope>
    <source>
        <strain evidence="2">ChiGjej1B1-24693</strain>
    </source>
</reference>
<dbReference type="Proteomes" id="UP000886842">
    <property type="component" value="Unassembled WGS sequence"/>
</dbReference>
<proteinExistence type="predicted"/>
<dbReference type="InterPro" id="IPR015025">
    <property type="entry name" value="PoNi_C"/>
</dbReference>
<comment type="caution">
    <text evidence="2">The sequence shown here is derived from an EMBL/GenBank/DDBJ whole genome shotgun (WGS) entry which is preliminary data.</text>
</comment>
<accession>A0A9D1KLI5</accession>
<evidence type="ECO:0000313" key="2">
    <source>
        <dbReference type="EMBL" id="HIT75289.1"/>
    </source>
</evidence>